<evidence type="ECO:0000313" key="1">
    <source>
        <dbReference type="EMBL" id="NEW36970.1"/>
    </source>
</evidence>
<gene>
    <name evidence="1" type="ORF">GV791_31125</name>
</gene>
<protein>
    <submittedName>
        <fullName evidence="1">DUF2397 family protein</fullName>
    </submittedName>
</protein>
<dbReference type="Proteomes" id="UP000471166">
    <property type="component" value="Unassembled WGS sequence"/>
</dbReference>
<dbReference type="InterPro" id="IPR013493">
    <property type="entry name" value="CHP02677"/>
</dbReference>
<reference evidence="1 2" key="1">
    <citation type="submission" date="2020-01" db="EMBL/GenBank/DDBJ databases">
        <title>Genetics and antimicrobial susceptibilities of Nocardia species isolated from the soil; a comparison with species isolated from humans.</title>
        <authorList>
            <person name="Carrasco G."/>
            <person name="Monzon S."/>
            <person name="Sansegundo M."/>
            <person name="Garcia E."/>
            <person name="Garrido N."/>
            <person name="Medina M.J."/>
            <person name="Villalon P."/>
            <person name="Ramirez-Arocha A.C."/>
            <person name="Jimenez P."/>
            <person name="Cuesta I."/>
            <person name="Valdezate S."/>
        </authorList>
    </citation>
    <scope>NUCLEOTIDE SEQUENCE [LARGE SCALE GENOMIC DNA]</scope>
    <source>
        <strain evidence="1 2">CNM20110626</strain>
    </source>
</reference>
<feature type="non-terminal residue" evidence="1">
    <location>
        <position position="1"/>
    </location>
</feature>
<dbReference type="EMBL" id="JAAGVB010000255">
    <property type="protein sequence ID" value="NEW36970.1"/>
    <property type="molecule type" value="Genomic_DNA"/>
</dbReference>
<dbReference type="Pfam" id="PF09660">
    <property type="entry name" value="DUF2397"/>
    <property type="match status" value="1"/>
</dbReference>
<dbReference type="AlphaFoldDB" id="A0A6P1CWW2"/>
<name>A0A6P1CWW2_9NOCA</name>
<proteinExistence type="predicted"/>
<comment type="caution">
    <text evidence="1">The sequence shown here is derived from an EMBL/GenBank/DDBJ whole genome shotgun (WGS) entry which is preliminary data.</text>
</comment>
<organism evidence="1 2">
    <name type="scientific">Nocardia cyriacigeorgica</name>
    <dbReference type="NCBI Taxonomy" id="135487"/>
    <lineage>
        <taxon>Bacteria</taxon>
        <taxon>Bacillati</taxon>
        <taxon>Actinomycetota</taxon>
        <taxon>Actinomycetes</taxon>
        <taxon>Mycobacteriales</taxon>
        <taxon>Nocardiaceae</taxon>
        <taxon>Nocardia</taxon>
    </lineage>
</organism>
<dbReference type="RefSeq" id="WP_163848559.1">
    <property type="nucleotide sequence ID" value="NZ_JAAGVB010000255.1"/>
</dbReference>
<accession>A0A6P1CWW2</accession>
<evidence type="ECO:0000313" key="2">
    <source>
        <dbReference type="Proteomes" id="UP000471166"/>
    </source>
</evidence>
<sequence>LLRLLDAASTAWVPVSGRVEGTSGSDSGVTLTVSAHSGSTEVRTAAGVLHLNNRKLEVRQATRASNRTAATGGTGGQA</sequence>